<evidence type="ECO:0000256" key="6">
    <source>
        <dbReference type="SAM" id="MobiDB-lite"/>
    </source>
</evidence>
<feature type="transmembrane region" description="Helical" evidence="7">
    <location>
        <begin position="435"/>
        <end position="453"/>
    </location>
</feature>
<feature type="transmembrane region" description="Helical" evidence="7">
    <location>
        <begin position="62"/>
        <end position="83"/>
    </location>
</feature>
<evidence type="ECO:0000256" key="2">
    <source>
        <dbReference type="ARBA" id="ARBA00022448"/>
    </source>
</evidence>
<feature type="transmembrane region" description="Helical" evidence="7">
    <location>
        <begin position="89"/>
        <end position="106"/>
    </location>
</feature>
<keyword evidence="4 7" id="KW-1133">Transmembrane helix</keyword>
<proteinExistence type="predicted"/>
<keyword evidence="10" id="KW-1185">Reference proteome</keyword>
<feature type="region of interest" description="Disordered" evidence="6">
    <location>
        <begin position="483"/>
        <end position="502"/>
    </location>
</feature>
<reference evidence="9" key="2">
    <citation type="journal article" date="2023" name="BMC Genomics">
        <title>Pest status, molecular evolution, and epigenetic factors derived from the genome assembly of Frankliniella fusca, a thysanopteran phytovirus vector.</title>
        <authorList>
            <person name="Catto M.A."/>
            <person name="Labadie P.E."/>
            <person name="Jacobson A.L."/>
            <person name="Kennedy G.G."/>
            <person name="Srinivasan R."/>
            <person name="Hunt B.G."/>
        </authorList>
    </citation>
    <scope>NUCLEOTIDE SEQUENCE</scope>
    <source>
        <strain evidence="9">PL_HMW_Pooled</strain>
    </source>
</reference>
<dbReference type="PANTHER" id="PTHR23511">
    <property type="entry name" value="SYNAPTIC VESICLE GLYCOPROTEIN 2"/>
    <property type="match status" value="1"/>
</dbReference>
<keyword evidence="2" id="KW-0813">Transport</keyword>
<evidence type="ECO:0000313" key="9">
    <source>
        <dbReference type="EMBL" id="KAK3925399.1"/>
    </source>
</evidence>
<feature type="transmembrane region" description="Helical" evidence="7">
    <location>
        <begin position="118"/>
        <end position="141"/>
    </location>
</feature>
<evidence type="ECO:0000256" key="1">
    <source>
        <dbReference type="ARBA" id="ARBA00004141"/>
    </source>
</evidence>
<dbReference type="Proteomes" id="UP001219518">
    <property type="component" value="Unassembled WGS sequence"/>
</dbReference>
<dbReference type="InterPro" id="IPR020846">
    <property type="entry name" value="MFS_dom"/>
</dbReference>
<dbReference type="PANTHER" id="PTHR23511:SF36">
    <property type="entry name" value="EG:BACR7A4.13 PROTEIN-RELATED"/>
    <property type="match status" value="1"/>
</dbReference>
<keyword evidence="5 7" id="KW-0472">Membrane</keyword>
<organism evidence="9 10">
    <name type="scientific">Frankliniella fusca</name>
    <dbReference type="NCBI Taxonomy" id="407009"/>
    <lineage>
        <taxon>Eukaryota</taxon>
        <taxon>Metazoa</taxon>
        <taxon>Ecdysozoa</taxon>
        <taxon>Arthropoda</taxon>
        <taxon>Hexapoda</taxon>
        <taxon>Insecta</taxon>
        <taxon>Pterygota</taxon>
        <taxon>Neoptera</taxon>
        <taxon>Paraneoptera</taxon>
        <taxon>Thysanoptera</taxon>
        <taxon>Terebrantia</taxon>
        <taxon>Thripoidea</taxon>
        <taxon>Thripidae</taxon>
        <taxon>Frankliniella</taxon>
    </lineage>
</organism>
<feature type="compositionally biased region" description="Low complexity" evidence="6">
    <location>
        <begin position="483"/>
        <end position="494"/>
    </location>
</feature>
<feature type="domain" description="Major facilitator superfamily (MFS) profile" evidence="8">
    <location>
        <begin position="1"/>
        <end position="459"/>
    </location>
</feature>
<comment type="subcellular location">
    <subcellularLocation>
        <location evidence="1">Membrane</location>
        <topology evidence="1">Multi-pass membrane protein</topology>
    </subcellularLocation>
</comment>
<comment type="caution">
    <text evidence="9">The sequence shown here is derived from an EMBL/GenBank/DDBJ whole genome shotgun (WGS) entry which is preliminary data.</text>
</comment>
<gene>
    <name evidence="9" type="ORF">KUF71_013606</name>
</gene>
<dbReference type="SUPFAM" id="SSF103473">
    <property type="entry name" value="MFS general substrate transporter"/>
    <property type="match status" value="1"/>
</dbReference>
<evidence type="ECO:0000256" key="7">
    <source>
        <dbReference type="SAM" id="Phobius"/>
    </source>
</evidence>
<dbReference type="AlphaFoldDB" id="A0AAE1LNS7"/>
<protein>
    <submittedName>
        <fullName evidence="9">Synaptic vesicle glycoprotein 2B</fullName>
    </submittedName>
</protein>
<dbReference type="GO" id="GO:0022857">
    <property type="term" value="F:transmembrane transporter activity"/>
    <property type="evidence" value="ECO:0007669"/>
    <property type="project" value="InterPro"/>
</dbReference>
<keyword evidence="3 7" id="KW-0812">Transmembrane</keyword>
<evidence type="ECO:0000259" key="8">
    <source>
        <dbReference type="PROSITE" id="PS50850"/>
    </source>
</evidence>
<dbReference type="Gene3D" id="1.20.1250.20">
    <property type="entry name" value="MFS general substrate transporter like domains"/>
    <property type="match status" value="1"/>
</dbReference>
<dbReference type="InterPro" id="IPR036259">
    <property type="entry name" value="MFS_trans_sf"/>
</dbReference>
<reference evidence="9" key="1">
    <citation type="submission" date="2021-07" db="EMBL/GenBank/DDBJ databases">
        <authorList>
            <person name="Catto M.A."/>
            <person name="Jacobson A."/>
            <person name="Kennedy G."/>
            <person name="Labadie P."/>
            <person name="Hunt B.G."/>
            <person name="Srinivasan R."/>
        </authorList>
    </citation>
    <scope>NUCLEOTIDE SEQUENCE</scope>
    <source>
        <strain evidence="9">PL_HMW_Pooled</strain>
        <tissue evidence="9">Head</tissue>
    </source>
</reference>
<name>A0AAE1LNS7_9NEOP</name>
<evidence type="ECO:0000256" key="5">
    <source>
        <dbReference type="ARBA" id="ARBA00023136"/>
    </source>
</evidence>
<feature type="transmembrane region" description="Helical" evidence="7">
    <location>
        <begin position="318"/>
        <end position="340"/>
    </location>
</feature>
<feature type="transmembrane region" description="Helical" evidence="7">
    <location>
        <begin position="153"/>
        <end position="172"/>
    </location>
</feature>
<dbReference type="Pfam" id="PF07690">
    <property type="entry name" value="MFS_1"/>
    <property type="match status" value="2"/>
</dbReference>
<dbReference type="PROSITE" id="PS50850">
    <property type="entry name" value="MFS"/>
    <property type="match status" value="1"/>
</dbReference>
<evidence type="ECO:0000256" key="3">
    <source>
        <dbReference type="ARBA" id="ARBA00022692"/>
    </source>
</evidence>
<accession>A0AAE1LNS7</accession>
<evidence type="ECO:0000256" key="4">
    <source>
        <dbReference type="ARBA" id="ARBA00022989"/>
    </source>
</evidence>
<dbReference type="GO" id="GO:0016020">
    <property type="term" value="C:membrane"/>
    <property type="evidence" value="ECO:0007669"/>
    <property type="project" value="UniProtKB-SubCell"/>
</dbReference>
<dbReference type="EMBL" id="JAHWGI010001227">
    <property type="protein sequence ID" value="KAK3925399.1"/>
    <property type="molecule type" value="Genomic_DNA"/>
</dbReference>
<feature type="transmembrane region" description="Helical" evidence="7">
    <location>
        <begin position="31"/>
        <end position="50"/>
    </location>
</feature>
<dbReference type="InterPro" id="IPR011701">
    <property type="entry name" value="MFS"/>
</dbReference>
<evidence type="ECO:0000313" key="10">
    <source>
        <dbReference type="Proteomes" id="UP001219518"/>
    </source>
</evidence>
<sequence>MTTLNFSGTDVAYALPAAQCDLQFSAMERGWINASLFFGMISTAFVWGALSDKLGRKYPLVLSYAAITASSLVNALFVSSAWAFLVCRIFLGAMLIATPTLSMTYAGELFGKTYRSRVFMWGGTLQAVSAAVHAGLAMWIIPMQLTWLRSWRVFLLITTLTNAAAGLYLLMLPESPKSLAVRGRQRESIVVLADMFSSNTGLPADVYPVRALTLPRGLVSEDGANPFVVMGRQFAKLCRPPYRTPLLFAIAVQPMILFCQNTIRMWVPTIFAEMQTDLDAGLTESRDVCTILGSRGSASASNASAPIDCDTFRVDGSVYLNSVIIMLARACFQLTAGFTIHTLGRKVCLVSTLTLACSTLIAWPFAASATVVLMIACFFEGLGNVGFTTLMNITVDLFPTSVRSSAVSLANFAGRVGSMVGNIAFPLLLSIDCSLAFWTGAGLLGFAAVLSLFKPRPSFTPTPNSGLGAKMLAEQRASMASVASGASGASGHSQASRETHLS</sequence>